<dbReference type="EC" id="1.3.1.32" evidence="5"/>
<accession>A0ABW2Q4B9</accession>
<comment type="caution">
    <text evidence="5">The sequence shown here is derived from an EMBL/GenBank/DDBJ whole genome shotgun (WGS) entry which is preliminary data.</text>
</comment>
<dbReference type="PANTHER" id="PTHR11496">
    <property type="entry name" value="ALCOHOL DEHYDROGENASE"/>
    <property type="match status" value="1"/>
</dbReference>
<evidence type="ECO:0000313" key="5">
    <source>
        <dbReference type="EMBL" id="MFC7404345.1"/>
    </source>
</evidence>
<organism evidence="5 6">
    <name type="scientific">Georgenia alba</name>
    <dbReference type="NCBI Taxonomy" id="2233858"/>
    <lineage>
        <taxon>Bacteria</taxon>
        <taxon>Bacillati</taxon>
        <taxon>Actinomycetota</taxon>
        <taxon>Actinomycetes</taxon>
        <taxon>Micrococcales</taxon>
        <taxon>Bogoriellaceae</taxon>
        <taxon>Georgenia</taxon>
    </lineage>
</organism>
<proteinExistence type="predicted"/>
<dbReference type="InterPro" id="IPR056798">
    <property type="entry name" value="ADH_Fe_C"/>
</dbReference>
<dbReference type="SUPFAM" id="SSF56796">
    <property type="entry name" value="Dehydroquinate synthase-like"/>
    <property type="match status" value="1"/>
</dbReference>
<dbReference type="RefSeq" id="WP_382391646.1">
    <property type="nucleotide sequence ID" value="NZ_JBHTCQ010000001.1"/>
</dbReference>
<dbReference type="CDD" id="cd08177">
    <property type="entry name" value="MAR"/>
    <property type="match status" value="1"/>
</dbReference>
<dbReference type="Gene3D" id="1.20.1090.10">
    <property type="entry name" value="Dehydroquinate synthase-like - alpha domain"/>
    <property type="match status" value="1"/>
</dbReference>
<evidence type="ECO:0000256" key="1">
    <source>
        <dbReference type="ARBA" id="ARBA00023002"/>
    </source>
</evidence>
<protein>
    <submittedName>
        <fullName evidence="5">Maleylacetate reductase</fullName>
        <ecNumber evidence="5">1.3.1.32</ecNumber>
    </submittedName>
</protein>
<evidence type="ECO:0000259" key="4">
    <source>
        <dbReference type="Pfam" id="PF25137"/>
    </source>
</evidence>
<name>A0ABW2Q4B9_9MICO</name>
<feature type="domain" description="Fe-containing alcohol dehydrogenase-like C-terminal" evidence="4">
    <location>
        <begin position="166"/>
        <end position="207"/>
    </location>
</feature>
<feature type="domain" description="Alcohol dehydrogenase iron-type/glycerol dehydrogenase GldA" evidence="3">
    <location>
        <begin position="10"/>
        <end position="154"/>
    </location>
</feature>
<dbReference type="InterPro" id="IPR039697">
    <property type="entry name" value="Alcohol_dehydrogenase_Fe"/>
</dbReference>
<feature type="domain" description="Fe-containing alcohol dehydrogenase-like C-terminal" evidence="4">
    <location>
        <begin position="231"/>
        <end position="368"/>
    </location>
</feature>
<evidence type="ECO:0000259" key="3">
    <source>
        <dbReference type="Pfam" id="PF00465"/>
    </source>
</evidence>
<dbReference type="Pfam" id="PF25137">
    <property type="entry name" value="ADH_Fe_C"/>
    <property type="match status" value="2"/>
</dbReference>
<sequence>MEEFTFEQAPARVVFGRGTVRTALAGEIARLRAGRIMVVADADHRALAEAAVQPFVDAVVAWFGEIDEHVPAPVAERVVRHARLNRADTVLAIGGGSTIGTAKIVARDLHLPVVAVPTTYSGSEATPLWSVTHGGRKETGVDPAVRPRAVILDPDLTDRLPRELAVTSGLNAVAHVVEAYWSPGANPIGAALADEAMRSIAAGLRSIGPRGLAAAQTPEHAFTDPVTTWAGTAYTAGEQLLYGAHLAGMTFAATSTGLHHTICHVLGGAFHLPSAALHAVVLPHVLALNAPAVPATADRIARALGAPEAVSGLRGLAASVAAPRTLTQIGLPLRSLEEAVDRVTMALPVDNPRPVGKPEVRAVLTAAYGEDAA</sequence>
<dbReference type="EMBL" id="JBHTCQ010000001">
    <property type="protein sequence ID" value="MFC7404345.1"/>
    <property type="molecule type" value="Genomic_DNA"/>
</dbReference>
<dbReference type="Pfam" id="PF00465">
    <property type="entry name" value="Fe-ADH"/>
    <property type="match status" value="1"/>
</dbReference>
<keyword evidence="2" id="KW-0520">NAD</keyword>
<reference evidence="6" key="1">
    <citation type="journal article" date="2019" name="Int. J. Syst. Evol. Microbiol.">
        <title>The Global Catalogue of Microorganisms (GCM) 10K type strain sequencing project: providing services to taxonomists for standard genome sequencing and annotation.</title>
        <authorList>
            <consortium name="The Broad Institute Genomics Platform"/>
            <consortium name="The Broad Institute Genome Sequencing Center for Infectious Disease"/>
            <person name="Wu L."/>
            <person name="Ma J."/>
        </authorList>
    </citation>
    <scope>NUCLEOTIDE SEQUENCE [LARGE SCALE GENOMIC DNA]</scope>
    <source>
        <strain evidence="6">JCM 1490</strain>
    </source>
</reference>
<dbReference type="GO" id="GO:0018506">
    <property type="term" value="F:maleylacetate reductase activity"/>
    <property type="evidence" value="ECO:0007669"/>
    <property type="project" value="UniProtKB-EC"/>
</dbReference>
<evidence type="ECO:0000256" key="2">
    <source>
        <dbReference type="ARBA" id="ARBA00023027"/>
    </source>
</evidence>
<dbReference type="InterPro" id="IPR001670">
    <property type="entry name" value="ADH_Fe/GldA"/>
</dbReference>
<dbReference type="Gene3D" id="3.40.50.1970">
    <property type="match status" value="1"/>
</dbReference>
<gene>
    <name evidence="5" type="ORF">ACFQQL_04420</name>
</gene>
<dbReference type="InterPro" id="IPR034786">
    <property type="entry name" value="MAR"/>
</dbReference>
<dbReference type="PANTHER" id="PTHR11496:SF83">
    <property type="entry name" value="HYDROXYACID-OXOACID TRANSHYDROGENASE, MITOCHONDRIAL"/>
    <property type="match status" value="1"/>
</dbReference>
<keyword evidence="1 5" id="KW-0560">Oxidoreductase</keyword>
<evidence type="ECO:0000313" key="6">
    <source>
        <dbReference type="Proteomes" id="UP001596455"/>
    </source>
</evidence>
<keyword evidence="6" id="KW-1185">Reference proteome</keyword>
<dbReference type="Proteomes" id="UP001596455">
    <property type="component" value="Unassembled WGS sequence"/>
</dbReference>